<evidence type="ECO:0000313" key="2">
    <source>
        <dbReference type="EMBL" id="RAL49739.1"/>
    </source>
</evidence>
<dbReference type="Pfam" id="PF00646">
    <property type="entry name" value="F-box"/>
    <property type="match status" value="1"/>
</dbReference>
<evidence type="ECO:0000259" key="1">
    <source>
        <dbReference type="PROSITE" id="PS50181"/>
    </source>
</evidence>
<dbReference type="CDD" id="cd22160">
    <property type="entry name" value="F-box_AtFBL13-like"/>
    <property type="match status" value="1"/>
</dbReference>
<dbReference type="InterPro" id="IPR053781">
    <property type="entry name" value="F-box_AtFBL13-like"/>
</dbReference>
<dbReference type="Proteomes" id="UP000249390">
    <property type="component" value="Unassembled WGS sequence"/>
</dbReference>
<dbReference type="InterPro" id="IPR036047">
    <property type="entry name" value="F-box-like_dom_sf"/>
</dbReference>
<dbReference type="EMBL" id="NQVE01000076">
    <property type="protein sequence ID" value="RAL49739.1"/>
    <property type="molecule type" value="Genomic_DNA"/>
</dbReference>
<feature type="domain" description="F-box" evidence="1">
    <location>
        <begin position="46"/>
        <end position="103"/>
    </location>
</feature>
<dbReference type="InterPro" id="IPR032675">
    <property type="entry name" value="LRR_dom_sf"/>
</dbReference>
<organism evidence="2 3">
    <name type="scientific">Cuscuta australis</name>
    <dbReference type="NCBI Taxonomy" id="267555"/>
    <lineage>
        <taxon>Eukaryota</taxon>
        <taxon>Viridiplantae</taxon>
        <taxon>Streptophyta</taxon>
        <taxon>Embryophyta</taxon>
        <taxon>Tracheophyta</taxon>
        <taxon>Spermatophyta</taxon>
        <taxon>Magnoliopsida</taxon>
        <taxon>eudicotyledons</taxon>
        <taxon>Gunneridae</taxon>
        <taxon>Pentapetalae</taxon>
        <taxon>asterids</taxon>
        <taxon>lamiids</taxon>
        <taxon>Solanales</taxon>
        <taxon>Convolvulaceae</taxon>
        <taxon>Cuscuteae</taxon>
        <taxon>Cuscuta</taxon>
        <taxon>Cuscuta subgen. Grammica</taxon>
        <taxon>Cuscuta sect. Cleistogrammica</taxon>
    </lineage>
</organism>
<dbReference type="Gene3D" id="1.20.1280.50">
    <property type="match status" value="1"/>
</dbReference>
<dbReference type="InterPro" id="IPR053772">
    <property type="entry name" value="At1g61320/At1g61330-like"/>
</dbReference>
<comment type="caution">
    <text evidence="2">The sequence shown here is derived from an EMBL/GenBank/DDBJ whole genome shotgun (WGS) entry which is preliminary data.</text>
</comment>
<dbReference type="SUPFAM" id="SSF81383">
    <property type="entry name" value="F-box domain"/>
    <property type="match status" value="1"/>
</dbReference>
<dbReference type="PROSITE" id="PS50181">
    <property type="entry name" value="FBOX"/>
    <property type="match status" value="1"/>
</dbReference>
<sequence>MFFILSGLDGLMDGTRGDWALPVCQNGRKRKREDNKLVTNTQNKSTPRISDLPDELLVDIISRLKLKDAGRTSALSRRWRYMWTLVSGSLKFDACDRDTFRGMDKRKEMGGWVNRVWELHKAPRVDSFIVCTRGRWGFEDGDADMWTRFALRKQVKVFELSLERHRRSCKYEFPSMEKLLLLGPKCSFVSLRSLKLAHVNVEDDMVHYLLASCPDLETLWIKDSDSIPPDLPQLCSLEKLTVNSTTLAGRSLLFFTLLIKASPRLREFTITMDYEWDDYQEIPYPEVSEAEVGTFNHANLRSVRMGSYCGSSSEDKFLLKLLEMAPSVETVIIDTQWTYFENVHELRYLKKMKLATTRDEANGPFGKEENDLWKQSRRGMGRRRPCVFGTGCRANELRALDYIYVFKSYTLVSRQSICKRKENGLK</sequence>
<dbReference type="Gene3D" id="3.80.10.10">
    <property type="entry name" value="Ribonuclease Inhibitor"/>
    <property type="match status" value="1"/>
</dbReference>
<proteinExistence type="predicted"/>
<dbReference type="PANTHER" id="PTHR34145:SF68">
    <property type="entry name" value="FBD DOMAIN-CONTAINING PROTEIN"/>
    <property type="match status" value="1"/>
</dbReference>
<gene>
    <name evidence="2" type="ORF">DM860_002030</name>
</gene>
<keyword evidence="3" id="KW-1185">Reference proteome</keyword>
<dbReference type="InterPro" id="IPR055411">
    <property type="entry name" value="LRR_FXL15/At3g58940/PEG3-like"/>
</dbReference>
<dbReference type="AlphaFoldDB" id="A0A328DZF3"/>
<accession>A0A328DZF3</accession>
<dbReference type="SUPFAM" id="SSF52047">
    <property type="entry name" value="RNI-like"/>
    <property type="match status" value="1"/>
</dbReference>
<protein>
    <recommendedName>
        <fullName evidence="1">F-box domain-containing protein</fullName>
    </recommendedName>
</protein>
<dbReference type="PANTHER" id="PTHR34145">
    <property type="entry name" value="OS02G0105600 PROTEIN"/>
    <property type="match status" value="1"/>
</dbReference>
<evidence type="ECO:0000313" key="3">
    <source>
        <dbReference type="Proteomes" id="UP000249390"/>
    </source>
</evidence>
<reference evidence="2 3" key="1">
    <citation type="submission" date="2018-06" db="EMBL/GenBank/DDBJ databases">
        <title>The Genome of Cuscuta australis (Dodder) Provides Insight into the Evolution of Plant Parasitism.</title>
        <authorList>
            <person name="Liu H."/>
        </authorList>
    </citation>
    <scope>NUCLEOTIDE SEQUENCE [LARGE SCALE GENOMIC DNA]</scope>
    <source>
        <strain evidence="3">cv. Yunnan</strain>
        <tissue evidence="2">Vines</tissue>
    </source>
</reference>
<dbReference type="InterPro" id="IPR001810">
    <property type="entry name" value="F-box_dom"/>
</dbReference>
<name>A0A328DZF3_9ASTE</name>
<dbReference type="Pfam" id="PF24758">
    <property type="entry name" value="LRR_At5g56370"/>
    <property type="match status" value="1"/>
</dbReference>